<dbReference type="PANTHER" id="PTHR31499:SF80">
    <property type="entry name" value="HTH MYB-TYPE DOMAIN-CONTAINING PROTEIN"/>
    <property type="match status" value="1"/>
</dbReference>
<sequence length="186" mass="20447">MQTAMPLNRHSMGLTNTGTVKTRDFPYYDFKELQSHSMSWAGHSIKFMGLKSEPGRNESTAAQSCIQRNLQLRIEEQGRCLQMMFEKQCKSGVDLFKASSPPLDNPRAQLTDSAQNSPTKNEPGPSQEDHHETGNDPVNTITVSEDGCQKLTGKQKVPGTKPSDDVEANVVGATNSPPSKRAKVNE</sequence>
<feature type="region of interest" description="Disordered" evidence="1">
    <location>
        <begin position="97"/>
        <end position="186"/>
    </location>
</feature>
<keyword evidence="4" id="KW-1185">Reference proteome</keyword>
<dbReference type="InterPro" id="IPR046955">
    <property type="entry name" value="PHR1-like"/>
</dbReference>
<proteinExistence type="predicted"/>
<dbReference type="PANTHER" id="PTHR31499">
    <property type="entry name" value="MYB FAMILY TRANSCRIPTION FACTOR PHL11"/>
    <property type="match status" value="1"/>
</dbReference>
<name>A0ABC8SYS1_9AQUA</name>
<evidence type="ECO:0000259" key="2">
    <source>
        <dbReference type="Pfam" id="PF14379"/>
    </source>
</evidence>
<evidence type="ECO:0000313" key="4">
    <source>
        <dbReference type="Proteomes" id="UP001642360"/>
    </source>
</evidence>
<dbReference type="InterPro" id="IPR025756">
    <property type="entry name" value="Myb_CC_LHEQLE"/>
</dbReference>
<evidence type="ECO:0000256" key="1">
    <source>
        <dbReference type="SAM" id="MobiDB-lite"/>
    </source>
</evidence>
<gene>
    <name evidence="3" type="ORF">ILEXP_LOCUS31028</name>
</gene>
<evidence type="ECO:0000313" key="3">
    <source>
        <dbReference type="EMBL" id="CAK9162182.1"/>
    </source>
</evidence>
<feature type="compositionally biased region" description="Polar residues" evidence="1">
    <location>
        <begin position="108"/>
        <end position="120"/>
    </location>
</feature>
<dbReference type="AlphaFoldDB" id="A0ABC8SYS1"/>
<dbReference type="Pfam" id="PF14379">
    <property type="entry name" value="Myb_CC_LHEQLE"/>
    <property type="match status" value="1"/>
</dbReference>
<protein>
    <recommendedName>
        <fullName evidence="2">MYB-CC type transcription factor LHEQLE-containing domain-containing protein</fullName>
    </recommendedName>
</protein>
<dbReference type="Proteomes" id="UP001642360">
    <property type="component" value="Unassembled WGS sequence"/>
</dbReference>
<accession>A0ABC8SYS1</accession>
<comment type="caution">
    <text evidence="3">The sequence shown here is derived from an EMBL/GenBank/DDBJ whole genome shotgun (WGS) entry which is preliminary data.</text>
</comment>
<dbReference type="EMBL" id="CAUOFW020003813">
    <property type="protein sequence ID" value="CAK9162182.1"/>
    <property type="molecule type" value="Genomic_DNA"/>
</dbReference>
<reference evidence="3 4" key="1">
    <citation type="submission" date="2024-02" db="EMBL/GenBank/DDBJ databases">
        <authorList>
            <person name="Vignale AGUSTIN F."/>
            <person name="Sosa J E."/>
            <person name="Modenutti C."/>
        </authorList>
    </citation>
    <scope>NUCLEOTIDE SEQUENCE [LARGE SCALE GENOMIC DNA]</scope>
</reference>
<feature type="domain" description="MYB-CC type transcription factor LHEQLE-containing" evidence="2">
    <location>
        <begin position="66"/>
        <end position="90"/>
    </location>
</feature>
<organism evidence="3 4">
    <name type="scientific">Ilex paraguariensis</name>
    <name type="common">yerba mate</name>
    <dbReference type="NCBI Taxonomy" id="185542"/>
    <lineage>
        <taxon>Eukaryota</taxon>
        <taxon>Viridiplantae</taxon>
        <taxon>Streptophyta</taxon>
        <taxon>Embryophyta</taxon>
        <taxon>Tracheophyta</taxon>
        <taxon>Spermatophyta</taxon>
        <taxon>Magnoliopsida</taxon>
        <taxon>eudicotyledons</taxon>
        <taxon>Gunneridae</taxon>
        <taxon>Pentapetalae</taxon>
        <taxon>asterids</taxon>
        <taxon>campanulids</taxon>
        <taxon>Aquifoliales</taxon>
        <taxon>Aquifoliaceae</taxon>
        <taxon>Ilex</taxon>
    </lineage>
</organism>